<feature type="transmembrane region" description="Helical" evidence="1">
    <location>
        <begin position="143"/>
        <end position="162"/>
    </location>
</feature>
<dbReference type="EMBL" id="SRLH01000004">
    <property type="protein sequence ID" value="TGD58186.1"/>
    <property type="molecule type" value="Genomic_DNA"/>
</dbReference>
<evidence type="ECO:0000313" key="3">
    <source>
        <dbReference type="Proteomes" id="UP000297407"/>
    </source>
</evidence>
<dbReference type="AlphaFoldDB" id="A0A4Z0L6R0"/>
<feature type="transmembrane region" description="Helical" evidence="1">
    <location>
        <begin position="80"/>
        <end position="98"/>
    </location>
</feature>
<evidence type="ECO:0008006" key="4">
    <source>
        <dbReference type="Google" id="ProtNLM"/>
    </source>
</evidence>
<keyword evidence="3" id="KW-1185">Reference proteome</keyword>
<feature type="transmembrane region" description="Helical" evidence="1">
    <location>
        <begin position="110"/>
        <end position="131"/>
    </location>
</feature>
<keyword evidence="1" id="KW-0472">Membrane</keyword>
<dbReference type="Proteomes" id="UP000297407">
    <property type="component" value="Unassembled WGS sequence"/>
</dbReference>
<keyword evidence="1" id="KW-0812">Transmembrane</keyword>
<feature type="transmembrane region" description="Helical" evidence="1">
    <location>
        <begin position="53"/>
        <end position="74"/>
    </location>
</feature>
<name>A0A4Z0L6R0_9FLAO</name>
<feature type="transmembrane region" description="Helical" evidence="1">
    <location>
        <begin position="169"/>
        <end position="191"/>
    </location>
</feature>
<proteinExistence type="predicted"/>
<protein>
    <recommendedName>
        <fullName evidence="4">Lysoplasmalogenase</fullName>
    </recommendedName>
</protein>
<dbReference type="RefSeq" id="WP_135526356.1">
    <property type="nucleotide sequence ID" value="NZ_SRLH01000004.1"/>
</dbReference>
<dbReference type="OrthoDB" id="1377116at2"/>
<comment type="caution">
    <text evidence="2">The sequence shown here is derived from an EMBL/GenBank/DDBJ whole genome shotgun (WGS) entry which is preliminary data.</text>
</comment>
<evidence type="ECO:0000256" key="1">
    <source>
        <dbReference type="SAM" id="Phobius"/>
    </source>
</evidence>
<keyword evidence="1" id="KW-1133">Transmembrane helix</keyword>
<organism evidence="2 3">
    <name type="scientific">Flavobacterium humi</name>
    <dbReference type="NCBI Taxonomy" id="2562683"/>
    <lineage>
        <taxon>Bacteria</taxon>
        <taxon>Pseudomonadati</taxon>
        <taxon>Bacteroidota</taxon>
        <taxon>Flavobacteriia</taxon>
        <taxon>Flavobacteriales</taxon>
        <taxon>Flavobacteriaceae</taxon>
        <taxon>Flavobacterium</taxon>
    </lineage>
</organism>
<sequence length="224" mass="25640">MKINSPALVLYFLASVFAVAGIVFGSEFLVLLAKPVIAPAIFFHYLQIKKARVNWLFFIAVLSSFIADMIVVFQMPEGDIPIAFFNIVMYLIFSYFVIKDMEDERAIGRKVFYFILVFLGCFGVLAVVLNLMTGLDAQRFNLFVFYGAVLSFLSAIIGFNHINTHNIRTFYALIMGICFVVSDVFFAIYNFYLQMDIFILLNVTAQFASYFYMVKYFTSQPVSH</sequence>
<feature type="transmembrane region" description="Helical" evidence="1">
    <location>
        <begin position="197"/>
        <end position="214"/>
    </location>
</feature>
<gene>
    <name evidence="2" type="ORF">E4635_09270</name>
</gene>
<accession>A0A4Z0L6R0</accession>
<reference evidence="2 3" key="1">
    <citation type="submission" date="2019-04" db="EMBL/GenBank/DDBJ databases">
        <title>Flavobacterium sp. strain DS2-A Genome sequencing and assembly.</title>
        <authorList>
            <person name="Kim I."/>
        </authorList>
    </citation>
    <scope>NUCLEOTIDE SEQUENCE [LARGE SCALE GENOMIC DNA]</scope>
    <source>
        <strain evidence="2 3">DS2-A</strain>
    </source>
</reference>
<evidence type="ECO:0000313" key="2">
    <source>
        <dbReference type="EMBL" id="TGD58186.1"/>
    </source>
</evidence>